<feature type="chain" id="PRO_5045814432" evidence="1">
    <location>
        <begin position="25"/>
        <end position="130"/>
    </location>
</feature>
<protein>
    <submittedName>
        <fullName evidence="2">CzcE family metal-binding protein</fullName>
    </submittedName>
</protein>
<feature type="signal peptide" evidence="1">
    <location>
        <begin position="1"/>
        <end position="24"/>
    </location>
</feature>
<comment type="caution">
    <text evidence="2">The sequence shown here is derived from an EMBL/GenBank/DDBJ whole genome shotgun (WGS) entry which is preliminary data.</text>
</comment>
<evidence type="ECO:0000256" key="1">
    <source>
        <dbReference type="SAM" id="SignalP"/>
    </source>
</evidence>
<evidence type="ECO:0000313" key="3">
    <source>
        <dbReference type="Proteomes" id="UP000634522"/>
    </source>
</evidence>
<proteinExistence type="predicted"/>
<dbReference type="Gene3D" id="2.60.40.2280">
    <property type="entry name" value="Heavy-metal resistance protein CzcE"/>
    <property type="match status" value="1"/>
</dbReference>
<keyword evidence="1" id="KW-0732">Signal</keyword>
<gene>
    <name evidence="2" type="ORF">GPA27_13845</name>
</gene>
<evidence type="ECO:0000313" key="2">
    <source>
        <dbReference type="EMBL" id="NMF98467.1"/>
    </source>
</evidence>
<dbReference type="Pfam" id="PF16986">
    <property type="entry name" value="CzcE"/>
    <property type="match status" value="1"/>
</dbReference>
<sequence>MNRNICRATAISALLFTTASSAIAHTDYSEAGTSHWVEGVRGSASEPTERQKAPYGYESTGVPDRTLLVDKNTRHINVVQLETVSIRFGEKVVNWTFDAYPRRNFSLSNILPGVDGVTVYVDESPMYRGR</sequence>
<dbReference type="Proteomes" id="UP000634522">
    <property type="component" value="Unassembled WGS sequence"/>
</dbReference>
<dbReference type="InterPro" id="IPR038674">
    <property type="entry name" value="CzcE_sf"/>
</dbReference>
<reference evidence="2 3" key="1">
    <citation type="submission" date="2019-12" db="EMBL/GenBank/DDBJ databases">
        <title>Comparative genomics gives insights into the taxonomy of the Azoarcus-Aromatoleum group and reveals separate origins of nif in the plant-associated Azoarcus and non-plant-associated Aromatoleum sub-groups.</title>
        <authorList>
            <person name="Lafos M."/>
            <person name="Maluk M."/>
            <person name="Batista M."/>
            <person name="Junghare M."/>
            <person name="Carmona M."/>
            <person name="Faoro H."/>
            <person name="Cruz L.M."/>
            <person name="Battistoni F."/>
            <person name="De Souza E."/>
            <person name="Pedrosa F."/>
            <person name="Chen W.-M."/>
            <person name="Poole P.S."/>
            <person name="Dixon R.A."/>
            <person name="James E.K."/>
        </authorList>
    </citation>
    <scope>NUCLEOTIDE SEQUENCE [LARGE SCALE GENOMIC DNA]</scope>
    <source>
        <strain evidence="2 3">T</strain>
    </source>
</reference>
<keyword evidence="3" id="KW-1185">Reference proteome</keyword>
<name>A0ABX1NGQ3_9RHOO</name>
<organism evidence="2 3">
    <name type="scientific">Aromatoleum toluolicum</name>
    <dbReference type="NCBI Taxonomy" id="90060"/>
    <lineage>
        <taxon>Bacteria</taxon>
        <taxon>Pseudomonadati</taxon>
        <taxon>Pseudomonadota</taxon>
        <taxon>Betaproteobacteria</taxon>
        <taxon>Rhodocyclales</taxon>
        <taxon>Rhodocyclaceae</taxon>
        <taxon>Aromatoleum</taxon>
    </lineage>
</organism>
<dbReference type="EMBL" id="WTVS01000027">
    <property type="protein sequence ID" value="NMF98467.1"/>
    <property type="molecule type" value="Genomic_DNA"/>
</dbReference>
<dbReference type="InterPro" id="IPR031560">
    <property type="entry name" value="CzcE"/>
</dbReference>
<accession>A0ABX1NGQ3</accession>